<dbReference type="InterPro" id="IPR036869">
    <property type="entry name" value="J_dom_sf"/>
</dbReference>
<name>A0AAW5ESH7_NOVHA</name>
<accession>A0AAW5ESH7</accession>
<evidence type="ECO:0000256" key="1">
    <source>
        <dbReference type="SAM" id="MobiDB-lite"/>
    </source>
</evidence>
<dbReference type="PROSITE" id="PS50076">
    <property type="entry name" value="DNAJ_2"/>
    <property type="match status" value="1"/>
</dbReference>
<dbReference type="CDD" id="cd06257">
    <property type="entry name" value="DnaJ"/>
    <property type="match status" value="1"/>
</dbReference>
<dbReference type="SMART" id="SM00271">
    <property type="entry name" value="DnaJ"/>
    <property type="match status" value="1"/>
</dbReference>
<comment type="caution">
    <text evidence="3">The sequence shown here is derived from an EMBL/GenBank/DDBJ whole genome shotgun (WGS) entry which is preliminary data.</text>
</comment>
<dbReference type="Proteomes" id="UP001202887">
    <property type="component" value="Unassembled WGS sequence"/>
</dbReference>
<feature type="compositionally biased region" description="Basic and acidic residues" evidence="1">
    <location>
        <begin position="13"/>
        <end position="27"/>
    </location>
</feature>
<reference evidence="3" key="2">
    <citation type="submission" date="2022-03" db="EMBL/GenBank/DDBJ databases">
        <authorList>
            <person name="Ryngajllo M."/>
            <person name="Jacek P."/>
            <person name="Kubiak K."/>
        </authorList>
    </citation>
    <scope>NUCLEOTIDE SEQUENCE</scope>
    <source>
        <strain evidence="3">SI1</strain>
    </source>
</reference>
<dbReference type="PRINTS" id="PR00625">
    <property type="entry name" value="JDOMAIN"/>
</dbReference>
<dbReference type="Gene3D" id="1.10.287.110">
    <property type="entry name" value="DnaJ domain"/>
    <property type="match status" value="1"/>
</dbReference>
<evidence type="ECO:0000313" key="3">
    <source>
        <dbReference type="EMBL" id="MCJ8354781.1"/>
    </source>
</evidence>
<protein>
    <submittedName>
        <fullName evidence="3">DnaJ domain-containing protein</fullName>
    </submittedName>
</protein>
<proteinExistence type="predicted"/>
<dbReference type="RefSeq" id="WP_247067489.1">
    <property type="nucleotide sequence ID" value="NZ_JAIBCX010000037.1"/>
</dbReference>
<dbReference type="Pfam" id="PF00226">
    <property type="entry name" value="DnaJ"/>
    <property type="match status" value="1"/>
</dbReference>
<feature type="domain" description="J" evidence="2">
    <location>
        <begin position="36"/>
        <end position="98"/>
    </location>
</feature>
<dbReference type="SUPFAM" id="SSF46565">
    <property type="entry name" value="Chaperone J-domain"/>
    <property type="match status" value="1"/>
</dbReference>
<organism evidence="3 4">
    <name type="scientific">Novacetimonas hansenii</name>
    <name type="common">Komagataeibacter hansenii</name>
    <dbReference type="NCBI Taxonomy" id="436"/>
    <lineage>
        <taxon>Bacteria</taxon>
        <taxon>Pseudomonadati</taxon>
        <taxon>Pseudomonadota</taxon>
        <taxon>Alphaproteobacteria</taxon>
        <taxon>Acetobacterales</taxon>
        <taxon>Acetobacteraceae</taxon>
        <taxon>Novacetimonas</taxon>
    </lineage>
</organism>
<dbReference type="AlphaFoldDB" id="A0AAW5ESH7"/>
<reference evidence="3" key="1">
    <citation type="journal article" date="2021" name="Polymers (Basel)">
        <title>Highly Stretchable Bacterial Cellulose Produced by Komagataeibacter hansenii SI1.</title>
        <authorList>
            <person name="Cielecka I."/>
            <person name="Ryngajllo M."/>
            <person name="Maniukiewicz W."/>
            <person name="Bielecki S."/>
        </authorList>
    </citation>
    <scope>NUCLEOTIDE SEQUENCE</scope>
    <source>
        <strain evidence="3">SI1</strain>
    </source>
</reference>
<evidence type="ECO:0000259" key="2">
    <source>
        <dbReference type="PROSITE" id="PS50076"/>
    </source>
</evidence>
<dbReference type="EMBL" id="JAIBCX010000037">
    <property type="protein sequence ID" value="MCJ8354781.1"/>
    <property type="molecule type" value="Genomic_DNA"/>
</dbReference>
<dbReference type="InterPro" id="IPR001623">
    <property type="entry name" value="DnaJ_domain"/>
</dbReference>
<evidence type="ECO:0000313" key="4">
    <source>
        <dbReference type="Proteomes" id="UP001202887"/>
    </source>
</evidence>
<gene>
    <name evidence="3" type="ORF">K1W68_12415</name>
</gene>
<sequence length="99" mass="11576">MIYLIKRATGKLENNDTSKSRENQEKGKKQKKSERPWNIVLDVKENATNDEIKAAYKRKIVSYHPDKLSSLGDEYRALAEEDSKEINKAYQEIKEQRGF</sequence>
<feature type="region of interest" description="Disordered" evidence="1">
    <location>
        <begin position="7"/>
        <end position="36"/>
    </location>
</feature>